<dbReference type="Gene3D" id="3.40.50.1380">
    <property type="entry name" value="Methylglyoxal synthase-like domain"/>
    <property type="match status" value="1"/>
</dbReference>
<evidence type="ECO:0000256" key="11">
    <source>
        <dbReference type="ARBA" id="ARBA00022842"/>
    </source>
</evidence>
<feature type="binding site" evidence="17">
    <location>
        <position position="833"/>
    </location>
    <ligand>
        <name>Mg(2+)</name>
        <dbReference type="ChEBI" id="CHEBI:18420"/>
        <label>4</label>
    </ligand>
</feature>
<feature type="binding site" evidence="17">
    <location>
        <position position="833"/>
    </location>
    <ligand>
        <name>Mn(2+)</name>
        <dbReference type="ChEBI" id="CHEBI:29035"/>
        <label>4</label>
    </ligand>
</feature>
<proteinExistence type="inferred from homology"/>
<comment type="catalytic activity">
    <reaction evidence="14 17">
        <text>hydrogencarbonate + NH4(+) + 2 ATP = carbamoyl phosphate + 2 ADP + phosphate + 2 H(+)</text>
        <dbReference type="Rhea" id="RHEA:18029"/>
        <dbReference type="ChEBI" id="CHEBI:15378"/>
        <dbReference type="ChEBI" id="CHEBI:17544"/>
        <dbReference type="ChEBI" id="CHEBI:28938"/>
        <dbReference type="ChEBI" id="CHEBI:30616"/>
        <dbReference type="ChEBI" id="CHEBI:43474"/>
        <dbReference type="ChEBI" id="CHEBI:58228"/>
        <dbReference type="ChEBI" id="CHEBI:456216"/>
        <dbReference type="EC" id="6.3.4.16"/>
    </reaction>
</comment>
<comment type="caution">
    <text evidence="17">Lacks conserved residue(s) required for the propagation of feature annotation.</text>
</comment>
<evidence type="ECO:0000259" key="19">
    <source>
        <dbReference type="PROSITE" id="PS51855"/>
    </source>
</evidence>
<feature type="binding site" evidence="17">
    <location>
        <position position="298"/>
    </location>
    <ligand>
        <name>Mg(2+)</name>
        <dbReference type="ChEBI" id="CHEBI:18420"/>
        <label>1</label>
    </ligand>
</feature>
<feature type="binding site" evidence="17">
    <location>
        <position position="284"/>
    </location>
    <ligand>
        <name>ATP</name>
        <dbReference type="ChEBI" id="CHEBI:30616"/>
        <label>1</label>
    </ligand>
</feature>
<feature type="binding site" evidence="17">
    <location>
        <position position="300"/>
    </location>
    <ligand>
        <name>Mg(2+)</name>
        <dbReference type="ChEBI" id="CHEBI:18420"/>
        <label>2</label>
    </ligand>
</feature>
<feature type="binding site" evidence="17">
    <location>
        <position position="779"/>
    </location>
    <ligand>
        <name>ATP</name>
        <dbReference type="ChEBI" id="CHEBI:30616"/>
        <label>2</label>
    </ligand>
</feature>
<dbReference type="Gene3D" id="1.10.1030.10">
    <property type="entry name" value="Carbamoyl-phosphate synthetase, large subunit oligomerisation domain"/>
    <property type="match status" value="1"/>
</dbReference>
<feature type="binding site" evidence="17">
    <location>
        <position position="753"/>
    </location>
    <ligand>
        <name>ATP</name>
        <dbReference type="ChEBI" id="CHEBI:30616"/>
        <label>2</label>
    </ligand>
</feature>
<evidence type="ECO:0000256" key="16">
    <source>
        <dbReference type="ARBA" id="ARBA00060037"/>
    </source>
</evidence>
<dbReference type="UniPathway" id="UPA00068">
    <property type="reaction ID" value="UER00171"/>
</dbReference>
<feature type="binding site" evidence="17">
    <location>
        <position position="835"/>
    </location>
    <ligand>
        <name>Mn(2+)</name>
        <dbReference type="ChEBI" id="CHEBI:29035"/>
        <label>4</label>
    </ligand>
</feature>
<dbReference type="Gene3D" id="3.30.1490.20">
    <property type="entry name" value="ATP-grasp fold, A domain"/>
    <property type="match status" value="1"/>
</dbReference>
<dbReference type="GO" id="GO:0005524">
    <property type="term" value="F:ATP binding"/>
    <property type="evidence" value="ECO:0007669"/>
    <property type="project" value="UniProtKB-UniRule"/>
</dbReference>
<keyword evidence="5 17" id="KW-0436">Ligase</keyword>
<feature type="binding site" evidence="17">
    <location>
        <position position="781"/>
    </location>
    <ligand>
        <name>ATP</name>
        <dbReference type="ChEBI" id="CHEBI:30616"/>
        <label>2</label>
    </ligand>
</feature>
<keyword evidence="8 17" id="KW-0677">Repeat</keyword>
<accession>Q0AXG4</accession>
<feature type="binding site" evidence="17">
    <location>
        <position position="298"/>
    </location>
    <ligand>
        <name>Mn(2+)</name>
        <dbReference type="ChEBI" id="CHEBI:29035"/>
        <label>2</label>
    </ligand>
</feature>
<feature type="binding site" evidence="17">
    <location>
        <position position="298"/>
    </location>
    <ligand>
        <name>ATP</name>
        <dbReference type="ChEBI" id="CHEBI:30616"/>
        <label>1</label>
    </ligand>
</feature>
<dbReference type="CDD" id="cd01424">
    <property type="entry name" value="MGS_CPS_II"/>
    <property type="match status" value="1"/>
</dbReference>
<dbReference type="PROSITE" id="PS00867">
    <property type="entry name" value="CPSASE_2"/>
    <property type="match status" value="2"/>
</dbReference>
<feature type="binding site" evidence="17">
    <location>
        <position position="129"/>
    </location>
    <ligand>
        <name>ATP</name>
        <dbReference type="ChEBI" id="CHEBI:30616"/>
        <label>1</label>
    </ligand>
</feature>
<evidence type="ECO:0000256" key="12">
    <source>
        <dbReference type="ARBA" id="ARBA00022975"/>
    </source>
</evidence>
<dbReference type="KEGG" id="swo:Swol_1281"/>
<comment type="subunit">
    <text evidence="17">Composed of two chains; the small (or glutamine) chain promotes the hydrolysis of glutamine to ammonia, which is used by the large (or ammonia) chain to synthesize carbamoyl phosphate. Tetramer of heterodimers (alpha,beta)4.</text>
</comment>
<evidence type="ECO:0000256" key="7">
    <source>
        <dbReference type="ARBA" id="ARBA00022723"/>
    </source>
</evidence>
<dbReference type="NCBIfam" id="NF009455">
    <property type="entry name" value="PRK12815.1"/>
    <property type="match status" value="1"/>
</dbReference>
<feature type="binding site" evidence="17">
    <location>
        <position position="175"/>
    </location>
    <ligand>
        <name>ATP</name>
        <dbReference type="ChEBI" id="CHEBI:30616"/>
        <label>1</label>
    </ligand>
</feature>
<comment type="pathway">
    <text evidence="2 17">Amino-acid biosynthesis; L-arginine biosynthesis; carbamoyl phosphate from bicarbonate: step 1/1.</text>
</comment>
<dbReference type="FunFam" id="1.10.1030.10:FF:000002">
    <property type="entry name" value="Carbamoyl-phosphate synthase large chain"/>
    <property type="match status" value="1"/>
</dbReference>
<feature type="binding site" evidence="17">
    <location>
        <position position="241"/>
    </location>
    <ligand>
        <name>ATP</name>
        <dbReference type="ChEBI" id="CHEBI:30616"/>
        <label>1</label>
    </ligand>
</feature>
<dbReference type="AlphaFoldDB" id="Q0AXG4"/>
<feature type="binding site" evidence="17">
    <location>
        <position position="833"/>
    </location>
    <ligand>
        <name>Mg(2+)</name>
        <dbReference type="ChEBI" id="CHEBI:18420"/>
        <label>3</label>
    </ligand>
</feature>
<dbReference type="InterPro" id="IPR005480">
    <property type="entry name" value="CPSase_lsu_oligo"/>
</dbReference>
<dbReference type="GO" id="GO:0046872">
    <property type="term" value="F:metal ion binding"/>
    <property type="evidence" value="ECO:0007669"/>
    <property type="project" value="UniProtKB-KW"/>
</dbReference>
<dbReference type="Pfam" id="PF02142">
    <property type="entry name" value="MGS"/>
    <property type="match status" value="1"/>
</dbReference>
<comment type="function">
    <text evidence="17">Large subunit of the glutamine-dependent carbamoyl phosphate synthetase (CPSase). CPSase catalyzes the formation of carbamoyl phosphate from the ammonia moiety of glutamine, carbonate, and phosphate donated by ATP, constituting the first step of 2 biosynthetic pathways, one leading to arginine and/or urea and the other to pyrimidine nucleotides. The large subunit (synthetase) binds the substrates ammonia (free or transferred from glutamine from the small subunit), hydrogencarbonate and ATP and carries out an ATP-coupled ligase reaction, activating hydrogencarbonate by forming carboxy phosphate which reacts with ammonia to form carbamoyl phosphate.</text>
</comment>
<organism evidence="20 21">
    <name type="scientific">Syntrophomonas wolfei subsp. wolfei (strain DSM 2245B / Goettingen)</name>
    <dbReference type="NCBI Taxonomy" id="335541"/>
    <lineage>
        <taxon>Bacteria</taxon>
        <taxon>Bacillati</taxon>
        <taxon>Bacillota</taxon>
        <taxon>Clostridia</taxon>
        <taxon>Eubacteriales</taxon>
        <taxon>Syntrophomonadaceae</taxon>
        <taxon>Syntrophomonas</taxon>
    </lineage>
</organism>
<feature type="binding site" evidence="17">
    <location>
        <position position="835"/>
    </location>
    <ligand>
        <name>Mg(2+)</name>
        <dbReference type="ChEBI" id="CHEBI:18420"/>
        <label>4</label>
    </ligand>
</feature>
<evidence type="ECO:0000256" key="3">
    <source>
        <dbReference type="ARBA" id="ARBA00009799"/>
    </source>
</evidence>
<dbReference type="Gene3D" id="3.30.470.20">
    <property type="entry name" value="ATP-grasp fold, B domain"/>
    <property type="match status" value="2"/>
</dbReference>
<dbReference type="SUPFAM" id="SSF56059">
    <property type="entry name" value="Glutathione synthetase ATP-binding domain-like"/>
    <property type="match status" value="2"/>
</dbReference>
<dbReference type="STRING" id="335541.Swol_1281"/>
<dbReference type="PROSITE" id="PS50975">
    <property type="entry name" value="ATP_GRASP"/>
    <property type="match status" value="2"/>
</dbReference>
<evidence type="ECO:0000256" key="15">
    <source>
        <dbReference type="ARBA" id="ARBA00048816"/>
    </source>
</evidence>
<feature type="domain" description="ATP-grasp" evidence="18">
    <location>
        <begin position="133"/>
        <end position="327"/>
    </location>
</feature>
<dbReference type="GO" id="GO:0004088">
    <property type="term" value="F:carbamoyl-phosphate synthase (glutamine-hydrolyzing) activity"/>
    <property type="evidence" value="ECO:0007669"/>
    <property type="project" value="UniProtKB-UniRule"/>
</dbReference>
<dbReference type="PRINTS" id="PR00098">
    <property type="entry name" value="CPSASE"/>
</dbReference>
<dbReference type="FunFam" id="3.30.470.20:FF:000026">
    <property type="entry name" value="Carbamoyl-phosphate synthase large chain"/>
    <property type="match status" value="1"/>
</dbReference>
<dbReference type="HAMAP" id="MF_01210_A">
    <property type="entry name" value="CPSase_L_chain_A"/>
    <property type="match status" value="1"/>
</dbReference>
<keyword evidence="6 17" id="KW-0028">Amino-acid biosynthesis</keyword>
<dbReference type="NCBIfam" id="TIGR01369">
    <property type="entry name" value="CPSaseII_lrg"/>
    <property type="match status" value="1"/>
</dbReference>
<feature type="binding site" evidence="17">
    <location>
        <position position="284"/>
    </location>
    <ligand>
        <name>Mn(2+)</name>
        <dbReference type="ChEBI" id="CHEBI:29035"/>
        <label>1</label>
    </ligand>
</feature>
<feature type="binding site" evidence="17">
    <location>
        <position position="300"/>
    </location>
    <ligand>
        <name>Mn(2+)</name>
        <dbReference type="ChEBI" id="CHEBI:29035"/>
        <label>2</label>
    </ligand>
</feature>
<dbReference type="PROSITE" id="PS00866">
    <property type="entry name" value="CPSASE_1"/>
    <property type="match status" value="2"/>
</dbReference>
<dbReference type="PROSITE" id="PS51855">
    <property type="entry name" value="MGS"/>
    <property type="match status" value="1"/>
</dbReference>
<comment type="domain">
    <text evidence="17">The large subunit is composed of 2 ATP-grasp domains that are involved in binding the 2 ATP molecules needed for carbamoyl phosphate synthesis. The N-terminal ATP-grasp domain (referred to as the carboxyphosphate synthetic component) catalyzes the ATP-dependent phosphorylation of hydrogencarbonate to carboxyphosphate and the subsequent nucleophilic attack by ammonia to form a carbamate intermediate. The C-terminal ATP-grasp domain (referred to as the carbamoyl phosphate synthetic component) then catalyzes the phosphorylation of carbamate with the second ATP to form the end product carbamoyl phosphate. The reactive and unstable enzyme intermediates are sequentially channeled from one active site to the next through the interior of the protein over a distance of at least 96 A.</text>
</comment>
<dbReference type="FunFam" id="3.30.470.20:FF:000001">
    <property type="entry name" value="Carbamoyl-phosphate synthase large chain"/>
    <property type="match status" value="1"/>
</dbReference>
<keyword evidence="7" id="KW-0479">Metal-binding</keyword>
<dbReference type="EMBL" id="CP000448">
    <property type="protein sequence ID" value="ABI68590.1"/>
    <property type="molecule type" value="Genomic_DNA"/>
</dbReference>
<dbReference type="Gene3D" id="3.40.50.20">
    <property type="match status" value="2"/>
</dbReference>
<feature type="binding site" evidence="17">
    <location>
        <position position="833"/>
    </location>
    <ligand>
        <name>Mn(2+)</name>
        <dbReference type="ChEBI" id="CHEBI:29035"/>
        <label>3</label>
    </ligand>
</feature>
<keyword evidence="11" id="KW-0460">Magnesium</keyword>
<feature type="binding site" evidence="17">
    <location>
        <position position="208"/>
    </location>
    <ligand>
        <name>ATP</name>
        <dbReference type="ChEBI" id="CHEBI:30616"/>
        <label>1</label>
    </ligand>
</feature>
<keyword evidence="9 17" id="KW-0547">Nucleotide-binding</keyword>
<evidence type="ECO:0000256" key="8">
    <source>
        <dbReference type="ARBA" id="ARBA00022737"/>
    </source>
</evidence>
<dbReference type="EC" id="6.3.4.16" evidence="17"/>
<feature type="region of interest" description="Carboxyphosphate synthetic domain" evidence="17">
    <location>
        <begin position="1"/>
        <end position="401"/>
    </location>
</feature>
<evidence type="ECO:0000313" key="20">
    <source>
        <dbReference type="EMBL" id="ABI68590.1"/>
    </source>
</evidence>
<comment type="cofactor">
    <cofactor evidence="17">
        <name>Mg(2+)</name>
        <dbReference type="ChEBI" id="CHEBI:18420"/>
    </cofactor>
    <cofactor evidence="17">
        <name>Mn(2+)</name>
        <dbReference type="ChEBI" id="CHEBI:29035"/>
    </cofactor>
    <text evidence="17">Binds 4 Mg(2+) or Mn(2+) ions per subunit.</text>
</comment>
<dbReference type="eggNOG" id="COG0458">
    <property type="taxonomic scope" value="Bacteria"/>
</dbReference>
<dbReference type="EC" id="6.3.5.5" evidence="17"/>
<dbReference type="SUPFAM" id="SSF52440">
    <property type="entry name" value="PreATP-grasp domain"/>
    <property type="match status" value="2"/>
</dbReference>
<dbReference type="InterPro" id="IPR011761">
    <property type="entry name" value="ATP-grasp"/>
</dbReference>
<feature type="binding site" evidence="17">
    <location>
        <position position="298"/>
    </location>
    <ligand>
        <name>Mn(2+)</name>
        <dbReference type="ChEBI" id="CHEBI:29035"/>
        <label>1</label>
    </ligand>
</feature>
<dbReference type="Pfam" id="PF02787">
    <property type="entry name" value="CPSase_L_D3"/>
    <property type="match status" value="1"/>
</dbReference>
<feature type="binding site" evidence="17">
    <location>
        <position position="169"/>
    </location>
    <ligand>
        <name>ATP</name>
        <dbReference type="ChEBI" id="CHEBI:30616"/>
        <label>1</label>
    </ligand>
</feature>
<feature type="domain" description="MGS-like" evidence="19">
    <location>
        <begin position="931"/>
        <end position="1074"/>
    </location>
</feature>
<keyword evidence="4 17" id="KW-0055">Arginine biosynthesis</keyword>
<evidence type="ECO:0000256" key="9">
    <source>
        <dbReference type="ARBA" id="ARBA00022741"/>
    </source>
</evidence>
<comment type="catalytic activity">
    <reaction evidence="15 17">
        <text>hydrogencarbonate + L-glutamine + 2 ATP + H2O = carbamoyl phosphate + L-glutamate + 2 ADP + phosphate + 2 H(+)</text>
        <dbReference type="Rhea" id="RHEA:18633"/>
        <dbReference type="ChEBI" id="CHEBI:15377"/>
        <dbReference type="ChEBI" id="CHEBI:15378"/>
        <dbReference type="ChEBI" id="CHEBI:17544"/>
        <dbReference type="ChEBI" id="CHEBI:29985"/>
        <dbReference type="ChEBI" id="CHEBI:30616"/>
        <dbReference type="ChEBI" id="CHEBI:43474"/>
        <dbReference type="ChEBI" id="CHEBI:58228"/>
        <dbReference type="ChEBI" id="CHEBI:58359"/>
        <dbReference type="ChEBI" id="CHEBI:456216"/>
        <dbReference type="EC" id="6.3.5.5"/>
    </reaction>
</comment>
<comment type="similarity">
    <text evidence="3 17">Belongs to the CarB family.</text>
</comment>
<dbReference type="HOGENOM" id="CLU_000513_1_0_9"/>
<dbReference type="InterPro" id="IPR005479">
    <property type="entry name" value="CPAse_ATP-bd"/>
</dbReference>
<name>Q0AXG4_SYNWW</name>
<evidence type="ECO:0000256" key="14">
    <source>
        <dbReference type="ARBA" id="ARBA00047359"/>
    </source>
</evidence>
<evidence type="ECO:0000256" key="10">
    <source>
        <dbReference type="ARBA" id="ARBA00022840"/>
    </source>
</evidence>
<dbReference type="FunFam" id="3.40.50.20:FF:000002">
    <property type="entry name" value="Carbamoyl-phosphate synthase large chain"/>
    <property type="match status" value="1"/>
</dbReference>
<feature type="binding site" evidence="17">
    <location>
        <position position="833"/>
    </location>
    <ligand>
        <name>ATP</name>
        <dbReference type="ChEBI" id="CHEBI:30616"/>
        <label>2</label>
    </ligand>
</feature>
<dbReference type="InterPro" id="IPR011607">
    <property type="entry name" value="MGS-like_dom"/>
</dbReference>
<evidence type="ECO:0000256" key="1">
    <source>
        <dbReference type="ARBA" id="ARBA00001936"/>
    </source>
</evidence>
<feature type="binding site" evidence="17">
    <location>
        <position position="210"/>
    </location>
    <ligand>
        <name>ATP</name>
        <dbReference type="ChEBI" id="CHEBI:30616"/>
        <label>1</label>
    </ligand>
</feature>
<dbReference type="SMART" id="SM01096">
    <property type="entry name" value="CPSase_L_D3"/>
    <property type="match status" value="1"/>
</dbReference>
<dbReference type="InterPro" id="IPR033937">
    <property type="entry name" value="MGS_CPS_CarB"/>
</dbReference>
<feature type="binding site" evidence="17">
    <location>
        <position position="780"/>
    </location>
    <ligand>
        <name>ATP</name>
        <dbReference type="ChEBI" id="CHEBI:30616"/>
        <label>2</label>
    </ligand>
</feature>
<dbReference type="InterPro" id="IPR006275">
    <property type="entry name" value="CPSase_lsu"/>
</dbReference>
<reference evidence="21" key="1">
    <citation type="journal article" date="2010" name="Environ. Microbiol.">
        <title>The genome of Syntrophomonas wolfei: new insights into syntrophic metabolism and biohydrogen production.</title>
        <authorList>
            <person name="Sieber J.R."/>
            <person name="Sims D.R."/>
            <person name="Han C."/>
            <person name="Kim E."/>
            <person name="Lykidis A."/>
            <person name="Lapidus A.L."/>
            <person name="McDonnald E."/>
            <person name="Rohlin L."/>
            <person name="Culley D.E."/>
            <person name="Gunsalus R."/>
            <person name="McInerney M.J."/>
        </authorList>
    </citation>
    <scope>NUCLEOTIDE SEQUENCE [LARGE SCALE GENOMIC DNA]</scope>
    <source>
        <strain evidence="21">DSM 2245B / Goettingen</strain>
    </source>
</reference>
<feature type="region of interest" description="Allosteric domain" evidence="17">
    <location>
        <begin position="931"/>
        <end position="1074"/>
    </location>
</feature>
<evidence type="ECO:0000256" key="2">
    <source>
        <dbReference type="ARBA" id="ARBA00005077"/>
    </source>
</evidence>
<dbReference type="GO" id="GO:0006526">
    <property type="term" value="P:L-arginine biosynthetic process"/>
    <property type="evidence" value="ECO:0007669"/>
    <property type="project" value="UniProtKB-UniRule"/>
</dbReference>
<dbReference type="InterPro" id="IPR005483">
    <property type="entry name" value="CPSase_dom"/>
</dbReference>
<dbReference type="RefSeq" id="WP_011640692.1">
    <property type="nucleotide sequence ID" value="NC_008346.1"/>
</dbReference>
<dbReference type="FunFam" id="3.30.1490.20:FF:000001">
    <property type="entry name" value="Carbamoyl-phosphate synthase large chain"/>
    <property type="match status" value="1"/>
</dbReference>
<gene>
    <name evidence="17" type="primary">carB</name>
    <name evidence="20" type="ordered locus">Swol_1281</name>
</gene>
<feature type="binding site" evidence="17">
    <location>
        <position position="778"/>
    </location>
    <ligand>
        <name>ATP</name>
        <dbReference type="ChEBI" id="CHEBI:30616"/>
        <label>2</label>
    </ligand>
</feature>
<feature type="binding site" evidence="17">
    <location>
        <position position="747"/>
    </location>
    <ligand>
        <name>ATP</name>
        <dbReference type="ChEBI" id="CHEBI:30616"/>
        <label>2</label>
    </ligand>
</feature>
<dbReference type="GO" id="GO:0005737">
    <property type="term" value="C:cytoplasm"/>
    <property type="evidence" value="ECO:0007669"/>
    <property type="project" value="TreeGrafter"/>
</dbReference>
<keyword evidence="13" id="KW-0464">Manganese</keyword>
<dbReference type="OrthoDB" id="9804197at2"/>
<evidence type="ECO:0000313" key="21">
    <source>
        <dbReference type="Proteomes" id="UP000001968"/>
    </source>
</evidence>
<dbReference type="SUPFAM" id="SSF48108">
    <property type="entry name" value="Carbamoyl phosphate synthetase, large subunit connection domain"/>
    <property type="match status" value="1"/>
</dbReference>
<comment type="pathway">
    <text evidence="17">Pyrimidine metabolism; UMP biosynthesis via de novo pathway; (S)-dihydroorotate from bicarbonate: step 1/3.</text>
</comment>
<dbReference type="InterPro" id="IPR016185">
    <property type="entry name" value="PreATP-grasp_dom_sf"/>
</dbReference>
<evidence type="ECO:0000259" key="18">
    <source>
        <dbReference type="PROSITE" id="PS50975"/>
    </source>
</evidence>
<dbReference type="SUPFAM" id="SSF52335">
    <property type="entry name" value="Methylglyoxal synthase-like"/>
    <property type="match status" value="1"/>
</dbReference>
<feature type="binding site" evidence="17">
    <location>
        <position position="242"/>
    </location>
    <ligand>
        <name>ATP</name>
        <dbReference type="ChEBI" id="CHEBI:30616"/>
        <label>1</label>
    </ligand>
</feature>
<dbReference type="PANTHER" id="PTHR11405:SF53">
    <property type="entry name" value="CARBAMOYL-PHOSPHATE SYNTHASE [AMMONIA], MITOCHONDRIAL"/>
    <property type="match status" value="1"/>
</dbReference>
<feature type="binding site" evidence="17">
    <location>
        <position position="176"/>
    </location>
    <ligand>
        <name>ATP</name>
        <dbReference type="ChEBI" id="CHEBI:30616"/>
        <label>1</label>
    </ligand>
</feature>
<keyword evidence="12 17" id="KW-0665">Pyrimidine biosynthesis</keyword>
<feature type="binding site" evidence="17">
    <location>
        <position position="243"/>
    </location>
    <ligand>
        <name>ATP</name>
        <dbReference type="ChEBI" id="CHEBI:30616"/>
        <label>1</label>
    </ligand>
</feature>
<dbReference type="Pfam" id="PF25596">
    <property type="entry name" value="CPSase_L_D1"/>
    <property type="match status" value="2"/>
</dbReference>
<dbReference type="UniPathway" id="UPA00070">
    <property type="reaction ID" value="UER00115"/>
</dbReference>
<dbReference type="InterPro" id="IPR036914">
    <property type="entry name" value="MGS-like_dom_sf"/>
</dbReference>
<feature type="binding site" evidence="17">
    <location>
        <position position="708"/>
    </location>
    <ligand>
        <name>ATP</name>
        <dbReference type="ChEBI" id="CHEBI:30616"/>
        <label>2</label>
    </ligand>
</feature>
<sequence>MPIKEDLHKVLVIGSGPIIIGQAAEFDYAGTQACRALKEEGIAVVLLNSNPATIMTDANIADHVYFEPITVETVNKIIAREKPDGIIANLGGQVGLNMALALDRAGVLEETGVPLLGMPLDAIARAEDREKFKATMQEIGEPIPESDIVHSVEEAIRFAEKIGYPVIVRPAYTLGGTGGGTAYDNEELQQIVVKGLKNSPINQALIERSVAGFKEIEFEVMRDANDNCITICSMENVDPVGIHTGDSIVVAPAQTLSDEEYQMLRASSLKIIRHLKIIGGCNVQYALDPFSKKYYVIEVNPRVSRSSALASKATGYPIAKVTTKLAIGYTLDEIPNAVTGKTTACFEPAIDYVVLKVPRWPFDKFVFGDRKLGTQMKATGEVMAIDRSYEAAFLKSIRSLEIGLNGLRLPVLQEMKDEELRQRLGKADDERTFIIAEALSRGFSLDEIWEITRIDKYFLKKMKNIIDFARVLEEKELDYELLREAKKIGFSDFEIAAIKGQTEEEIRKLRKKAGILPTYKLVDTCAAEFDADTPYFYSCYEEENEAWHDPNTRKILVIGAGPIRIGQGVEFDYCSVHCVWALRDAGIKAIIVNNNPETVSTDFDTSDRLYFEPLVYEDVMNIIDEEQPEGVIVQFGGQTAINLVAALNRAGVKILGTSNDSIDRAEDRERFDLMVEKLGIPRPPGKTVFSVEEAVKAAEKIGYPVLLRPSYVLGGRAMEIVYNVDELRQYMQTAVNVNREHPVLVDKYLLGKEIEVDAVCDGLQVLIPGIMQHIERAGVHSGDSMAVFPAHDLSPAIKDKVVDYTLRLARELEVKGLINIQFVEFEDELYVLEVNPRSSRTVPFISKVTGIPLVKLGTEIMLGKSLEELAYKGGLQPEPEFYAIKVPVFSFNKLEQVDITLGPEMKSTGEVLGIDRSLKTAIYKGLLEAGVEISHIGTIVATIADKDKDEAIPILYELSQLGFKLVATEGTAMALRNNGIAVETVKKIKEGSPNIVDLIRQGRVDFVVNTLTHGRMPFTDGFQIRRAAVELNVPCLTSLDTLKVVKEVITEGEKTAAMGIMSLQEYVKMNKPQS</sequence>
<feature type="domain" description="ATP-grasp" evidence="18">
    <location>
        <begin position="672"/>
        <end position="862"/>
    </location>
</feature>
<dbReference type="NCBIfam" id="NF003671">
    <property type="entry name" value="PRK05294.1"/>
    <property type="match status" value="1"/>
</dbReference>
<feature type="binding site" evidence="17">
    <location>
        <position position="821"/>
    </location>
    <ligand>
        <name>ATP</name>
        <dbReference type="ChEBI" id="CHEBI:30616"/>
        <label>2</label>
    </ligand>
</feature>
<feature type="binding site" evidence="17">
    <location>
        <position position="284"/>
    </location>
    <ligand>
        <name>Mg(2+)</name>
        <dbReference type="ChEBI" id="CHEBI:18420"/>
        <label>1</label>
    </ligand>
</feature>
<feature type="binding site" evidence="17">
    <location>
        <position position="215"/>
    </location>
    <ligand>
        <name>ATP</name>
        <dbReference type="ChEBI" id="CHEBI:30616"/>
        <label>1</label>
    </ligand>
</feature>
<keyword evidence="10 17" id="KW-0067">ATP-binding</keyword>
<dbReference type="PANTHER" id="PTHR11405">
    <property type="entry name" value="CARBAMOYLTRANSFERASE FAMILY MEMBER"/>
    <property type="match status" value="1"/>
</dbReference>
<dbReference type="InterPro" id="IPR036897">
    <property type="entry name" value="CarbamoylP_synth_lsu_oligo_sf"/>
</dbReference>
<evidence type="ECO:0000256" key="5">
    <source>
        <dbReference type="ARBA" id="ARBA00022598"/>
    </source>
</evidence>
<keyword evidence="21" id="KW-1185">Reference proteome</keyword>
<dbReference type="HAMAP" id="MF_01210_B">
    <property type="entry name" value="CPSase_L_chain_B"/>
    <property type="match status" value="1"/>
</dbReference>
<feature type="binding site" evidence="17">
    <location>
        <position position="749"/>
    </location>
    <ligand>
        <name>ATP</name>
        <dbReference type="ChEBI" id="CHEBI:30616"/>
        <label>2</label>
    </ligand>
</feature>
<evidence type="ECO:0000256" key="17">
    <source>
        <dbReference type="HAMAP-Rule" id="MF_01210"/>
    </source>
</evidence>
<dbReference type="FunFam" id="3.40.50.20:FF:000001">
    <property type="entry name" value="Carbamoyl-phosphate synthase large chain"/>
    <property type="match status" value="1"/>
</dbReference>
<evidence type="ECO:0000256" key="13">
    <source>
        <dbReference type="ARBA" id="ARBA00023211"/>
    </source>
</evidence>
<dbReference type="GO" id="GO:0006541">
    <property type="term" value="P:glutamine metabolic process"/>
    <property type="evidence" value="ECO:0007669"/>
    <property type="project" value="TreeGrafter"/>
</dbReference>
<evidence type="ECO:0000256" key="6">
    <source>
        <dbReference type="ARBA" id="ARBA00022605"/>
    </source>
</evidence>
<evidence type="ECO:0000256" key="4">
    <source>
        <dbReference type="ARBA" id="ARBA00022571"/>
    </source>
</evidence>
<dbReference type="SMART" id="SM00851">
    <property type="entry name" value="MGS"/>
    <property type="match status" value="1"/>
</dbReference>
<feature type="binding site" evidence="17">
    <location>
        <position position="821"/>
    </location>
    <ligand>
        <name>Mg(2+)</name>
        <dbReference type="ChEBI" id="CHEBI:18420"/>
        <label>3</label>
    </ligand>
</feature>
<dbReference type="GO" id="GO:0004087">
    <property type="term" value="F:carbamoyl-phosphate synthase (ammonia) activity"/>
    <property type="evidence" value="ECO:0007669"/>
    <property type="project" value="UniProtKB-EC"/>
</dbReference>
<protein>
    <recommendedName>
        <fullName evidence="17">Carbamoyl phosphate synthase large chain</fullName>
        <ecNumber evidence="17">6.3.4.16</ecNumber>
        <ecNumber evidence="17">6.3.5.5</ecNumber>
    </recommendedName>
    <alternativeName>
        <fullName evidence="17">Carbamoyl phosphate synthetase ammonia chain</fullName>
    </alternativeName>
</protein>
<dbReference type="InterPro" id="IPR058047">
    <property type="entry name" value="CPSase_preATP-grasp"/>
</dbReference>
<dbReference type="GO" id="GO:0044205">
    <property type="term" value="P:'de novo' UMP biosynthetic process"/>
    <property type="evidence" value="ECO:0007669"/>
    <property type="project" value="UniProtKB-UniRule"/>
</dbReference>
<dbReference type="Pfam" id="PF02786">
    <property type="entry name" value="CPSase_L_D2"/>
    <property type="match status" value="2"/>
</dbReference>
<comment type="cofactor">
    <cofactor evidence="1">
        <name>Mn(2+)</name>
        <dbReference type="ChEBI" id="CHEBI:29035"/>
    </cofactor>
</comment>
<dbReference type="Proteomes" id="UP000001968">
    <property type="component" value="Chromosome"/>
</dbReference>
<feature type="binding site" evidence="17">
    <location>
        <position position="821"/>
    </location>
    <ligand>
        <name>Mn(2+)</name>
        <dbReference type="ChEBI" id="CHEBI:29035"/>
        <label>3</label>
    </ligand>
</feature>
<comment type="function">
    <text evidence="16">Small subunit of the glutamine-dependent carbamoyl phosphate synthetase (CPSase). CPSase catalyzes the formation of carbamoyl phosphate from the ammonia moiety of glutamine, carbonate, and phosphate donated by ATP, constituting the first step of the biosynthetic pathway leading to pyrimidine nucleotides. The large subunit (synthetase) binds the substrates ammonia (free or transferred from glutamine from the small subunit), hydrogencarbonate and ATP and carries out an ATP-coupled ligase reaction, activating hydrogencarbonate by forming carboxy phosphate which reacts with ammonia to form carbamoyl phosphate.</text>
</comment>
<dbReference type="InterPro" id="IPR013815">
    <property type="entry name" value="ATP_grasp_subdomain_1"/>
</dbReference>
<feature type="binding site" evidence="17">
    <location>
        <position position="298"/>
    </location>
    <ligand>
        <name>Mg(2+)</name>
        <dbReference type="ChEBI" id="CHEBI:18420"/>
        <label>2</label>
    </ligand>
</feature>